<name>A0ABM4UQS2_COFAR</name>
<dbReference type="PANTHER" id="PTHR48048">
    <property type="entry name" value="GLYCOSYLTRANSFERASE"/>
    <property type="match status" value="1"/>
</dbReference>
<proteinExistence type="inferred from homology"/>
<organism evidence="2 3">
    <name type="scientific">Coffea arabica</name>
    <name type="common">Arabian coffee</name>
    <dbReference type="NCBI Taxonomy" id="13443"/>
    <lineage>
        <taxon>Eukaryota</taxon>
        <taxon>Viridiplantae</taxon>
        <taxon>Streptophyta</taxon>
        <taxon>Embryophyta</taxon>
        <taxon>Tracheophyta</taxon>
        <taxon>Spermatophyta</taxon>
        <taxon>Magnoliopsida</taxon>
        <taxon>eudicotyledons</taxon>
        <taxon>Gunneridae</taxon>
        <taxon>Pentapetalae</taxon>
        <taxon>asterids</taxon>
        <taxon>lamiids</taxon>
        <taxon>Gentianales</taxon>
        <taxon>Rubiaceae</taxon>
        <taxon>Ixoroideae</taxon>
        <taxon>Gardenieae complex</taxon>
        <taxon>Bertiereae - Coffeeae clade</taxon>
        <taxon>Coffeeae</taxon>
        <taxon>Coffea</taxon>
    </lineage>
</organism>
<dbReference type="Proteomes" id="UP001652660">
    <property type="component" value="Chromosome 6c"/>
</dbReference>
<protein>
    <submittedName>
        <fullName evidence="3">UDP-glycosyltransferase 71K1-like</fullName>
    </submittedName>
</protein>
<comment type="similarity">
    <text evidence="1">Belongs to the UDP-glycosyltransferase family.</text>
</comment>
<reference evidence="3" key="1">
    <citation type="submission" date="2025-08" db="UniProtKB">
        <authorList>
            <consortium name="RefSeq"/>
        </authorList>
    </citation>
    <scope>IDENTIFICATION</scope>
    <source>
        <tissue evidence="3">Leaves</tissue>
    </source>
</reference>
<dbReference type="RefSeq" id="XP_071909632.1">
    <property type="nucleotide sequence ID" value="XM_072053531.1"/>
</dbReference>
<dbReference type="Gene3D" id="3.40.50.2000">
    <property type="entry name" value="Glycogen Phosphorylase B"/>
    <property type="match status" value="1"/>
</dbReference>
<evidence type="ECO:0000313" key="2">
    <source>
        <dbReference type="Proteomes" id="UP001652660"/>
    </source>
</evidence>
<sequence length="145" mass="16462">MKWLDDQPPLPVVFLCFESLGSFEPDQLAHIANALEQSGYRFLWSVRSPIPKGFTYGTAECSNFSEILPEGFLESVENRGLVCAWAPQIEVLAHEAVGELEPAMELKLDYRMQNAKNLVMAEEIEKAIRCLMDNENPITKRVKEM</sequence>
<dbReference type="InterPro" id="IPR050481">
    <property type="entry name" value="UDP-glycosyltransf_plant"/>
</dbReference>
<dbReference type="SUPFAM" id="SSF53756">
    <property type="entry name" value="UDP-Glycosyltransferase/glycogen phosphorylase"/>
    <property type="match status" value="1"/>
</dbReference>
<evidence type="ECO:0000313" key="3">
    <source>
        <dbReference type="RefSeq" id="XP_071909632.1"/>
    </source>
</evidence>
<dbReference type="PANTHER" id="PTHR48048:SF45">
    <property type="entry name" value="GLYCOSYLTRANSFERASE"/>
    <property type="match status" value="1"/>
</dbReference>
<gene>
    <name evidence="3" type="primary">LOC140008682</name>
</gene>
<evidence type="ECO:0000256" key="1">
    <source>
        <dbReference type="ARBA" id="ARBA00009995"/>
    </source>
</evidence>
<keyword evidence="2" id="KW-1185">Reference proteome</keyword>
<dbReference type="GeneID" id="140008682"/>
<accession>A0ABM4UQS2</accession>